<evidence type="ECO:0000313" key="5">
    <source>
        <dbReference type="EMBL" id="OWL97965.1"/>
    </source>
</evidence>
<dbReference type="InterPro" id="IPR011199">
    <property type="entry name" value="Bacillithiol_biosynth_BshC"/>
</dbReference>
<dbReference type="Pfam" id="PF10079">
    <property type="entry name" value="Rossmann-like_BshC"/>
    <property type="match status" value="1"/>
</dbReference>
<protein>
    <recommendedName>
        <fullName evidence="2">Putative cysteine ligase BshC</fullName>
        <ecNumber evidence="2">6.-.-.-</ecNumber>
    </recommendedName>
</protein>
<dbReference type="EC" id="6.-.-.-" evidence="2"/>
<dbReference type="InterPro" id="IPR055399">
    <property type="entry name" value="CC_BshC"/>
</dbReference>
<dbReference type="OrthoDB" id="9765151at2"/>
<dbReference type="NCBIfam" id="TIGR03998">
    <property type="entry name" value="thiol_BshC"/>
    <property type="match status" value="1"/>
</dbReference>
<accession>A0A246BQM7</accession>
<evidence type="ECO:0000313" key="6">
    <source>
        <dbReference type="Proteomes" id="UP000197208"/>
    </source>
</evidence>
<evidence type="ECO:0000259" key="3">
    <source>
        <dbReference type="Pfam" id="PF10079"/>
    </source>
</evidence>
<dbReference type="EMBL" id="NHMK01000009">
    <property type="protein sequence ID" value="OWL97965.1"/>
    <property type="molecule type" value="Genomic_DNA"/>
</dbReference>
<dbReference type="Proteomes" id="UP000197208">
    <property type="component" value="Unassembled WGS sequence"/>
</dbReference>
<comment type="caution">
    <text evidence="5">The sequence shown here is derived from an EMBL/GenBank/DDBJ whole genome shotgun (WGS) entry which is preliminary data.</text>
</comment>
<dbReference type="GO" id="GO:0016874">
    <property type="term" value="F:ligase activity"/>
    <property type="evidence" value="ECO:0007669"/>
    <property type="project" value="UniProtKB-UniRule"/>
</dbReference>
<name>A0A246BQM7_9DEIO</name>
<dbReference type="Pfam" id="PF24850">
    <property type="entry name" value="CC_BshC"/>
    <property type="match status" value="1"/>
</dbReference>
<sequence length="521" mass="55445">MARNAGAEFRNGGMQAYFRLPAGALAQARAETRSDVDRAALAEALRAYHRDLGTLDTHAHSALERLAHPASRVVVTGQQAGALTGPAYSVHKAADAALLARQEDREDAPVVAVYWIASQDHDAAEVAGTTLLDLAERLHRLTLDVPQGVPVGRVPWRAEWTAQVHALLDAFEAPAAHVAAVRARFERAVNGPAGAGSYADVFARLIHGLLAPAGLLVLDPLHPALAALMAPTLARELERPLASSEAIEAAAARLEADGFVPQLRRPAGATNLFIEEGDGQRRLLRFDGRTFSTDHATYSRADLLAALAGDPSRLTPAAGLRPAVQDALLPTLAFVVGPGEIAYGAQLRDVYPLHGLGQPLLWPRLSVTWVEPNVRRLLGRLNATAAQVQADPDGVLGRALAAERGAAAASAERLAALDAELLALTGELAALDPTLHGAAQRTRARTTARVAHLQHLAARALARAENDRSGQLTRLKAHLLPNGAPQEREMNFLTFLLKHGDTPLRQLLDLPAGWQGELDIP</sequence>
<dbReference type="AlphaFoldDB" id="A0A246BQM7"/>
<evidence type="ECO:0000256" key="2">
    <source>
        <dbReference type="HAMAP-Rule" id="MF_01867"/>
    </source>
</evidence>
<keyword evidence="1 2" id="KW-0436">Ligase</keyword>
<comment type="similarity">
    <text evidence="2">Belongs to the BshC family.</text>
</comment>
<dbReference type="InterPro" id="IPR055398">
    <property type="entry name" value="Rossmann-like_BshC"/>
</dbReference>
<gene>
    <name evidence="2" type="primary">bshC</name>
    <name evidence="5" type="ORF">CBQ26_06965</name>
</gene>
<evidence type="ECO:0000256" key="1">
    <source>
        <dbReference type="ARBA" id="ARBA00022598"/>
    </source>
</evidence>
<dbReference type="RefSeq" id="WP_088247813.1">
    <property type="nucleotide sequence ID" value="NZ_BNAM01000003.1"/>
</dbReference>
<keyword evidence="6" id="KW-1185">Reference proteome</keyword>
<evidence type="ECO:0000259" key="4">
    <source>
        <dbReference type="Pfam" id="PF24850"/>
    </source>
</evidence>
<reference evidence="5 6" key="1">
    <citation type="submission" date="2017-05" db="EMBL/GenBank/DDBJ databases">
        <title>De novo genome assembly of Deniococcus indicus strain DR1.</title>
        <authorList>
            <person name="Chauhan D."/>
            <person name="Yennamalli R.M."/>
            <person name="Priyadarshini R."/>
        </authorList>
    </citation>
    <scope>NUCLEOTIDE SEQUENCE [LARGE SCALE GENOMIC DNA]</scope>
    <source>
        <strain evidence="5 6">DR1</strain>
    </source>
</reference>
<feature type="domain" description="Bacillithiol biosynthesis BshC N-terminal Rossmann-like" evidence="3">
    <location>
        <begin position="30"/>
        <end position="365"/>
    </location>
</feature>
<feature type="domain" description="Bacillithiol biosynthesis BshC C-terminal coiled-coil" evidence="4">
    <location>
        <begin position="367"/>
        <end position="517"/>
    </location>
</feature>
<proteinExistence type="inferred from homology"/>
<dbReference type="HAMAP" id="MF_01867">
    <property type="entry name" value="BshC"/>
    <property type="match status" value="1"/>
</dbReference>
<organism evidence="5 6">
    <name type="scientific">Deinococcus indicus</name>
    <dbReference type="NCBI Taxonomy" id="223556"/>
    <lineage>
        <taxon>Bacteria</taxon>
        <taxon>Thermotogati</taxon>
        <taxon>Deinococcota</taxon>
        <taxon>Deinococci</taxon>
        <taxon>Deinococcales</taxon>
        <taxon>Deinococcaceae</taxon>
        <taxon>Deinococcus</taxon>
    </lineage>
</organism>